<dbReference type="Proteomes" id="UP000544331">
    <property type="component" value="Unassembled WGS sequence"/>
</dbReference>
<comment type="caution">
    <text evidence="1">The sequence shown here is derived from an EMBL/GenBank/DDBJ whole genome shotgun (WGS) entry which is preliminary data.</text>
</comment>
<keyword evidence="2" id="KW-1185">Reference proteome</keyword>
<reference evidence="1 2" key="1">
    <citation type="submission" date="2020-05" db="EMBL/GenBank/DDBJ databases">
        <title>Identification and distribution of gene clusters putatively required for synthesis of sphingolipid metabolism inhibitors in phylogenetically diverse species of the filamentous fungus Fusarium.</title>
        <authorList>
            <person name="Kim H.-S."/>
            <person name="Busman M."/>
            <person name="Brown D.W."/>
            <person name="Divon H."/>
            <person name="Uhlig S."/>
            <person name="Proctor R.H."/>
        </authorList>
    </citation>
    <scope>NUCLEOTIDE SEQUENCE [LARGE SCALE GENOMIC DNA]</scope>
    <source>
        <strain evidence="1 2">NRRL 66235</strain>
    </source>
</reference>
<organism evidence="1 2">
    <name type="scientific">Fusarium mundagurra</name>
    <dbReference type="NCBI Taxonomy" id="1567541"/>
    <lineage>
        <taxon>Eukaryota</taxon>
        <taxon>Fungi</taxon>
        <taxon>Dikarya</taxon>
        <taxon>Ascomycota</taxon>
        <taxon>Pezizomycotina</taxon>
        <taxon>Sordariomycetes</taxon>
        <taxon>Hypocreomycetidae</taxon>
        <taxon>Hypocreales</taxon>
        <taxon>Nectriaceae</taxon>
        <taxon>Fusarium</taxon>
        <taxon>Fusarium fujikuroi species complex</taxon>
    </lineage>
</organism>
<sequence length="143" mass="15887">MPRCGRFSRDPPSIERFLAFDIVFVPFPLPTVAEGFNSYRQKPDPSLLSSQRSSASLQGCLASQHRRWPSRHVFGSGAFRVSSVDGQSVLDGSSAGRAQVAVKSYPSTGTAEPNEYLTRSWRKPCHPQKRRVSIQIPPDLRSL</sequence>
<gene>
    <name evidence="1" type="ORF">FMUND_11435</name>
</gene>
<dbReference type="EMBL" id="JAAOAN010000445">
    <property type="protein sequence ID" value="KAF5706699.1"/>
    <property type="molecule type" value="Genomic_DNA"/>
</dbReference>
<protein>
    <submittedName>
        <fullName evidence="1">Uncharacterized protein</fullName>
    </submittedName>
</protein>
<name>A0A8H5Y6Z4_9HYPO</name>
<proteinExistence type="predicted"/>
<accession>A0A8H5Y6Z4</accession>
<dbReference type="OrthoDB" id="10303039at2759"/>
<evidence type="ECO:0000313" key="1">
    <source>
        <dbReference type="EMBL" id="KAF5706699.1"/>
    </source>
</evidence>
<evidence type="ECO:0000313" key="2">
    <source>
        <dbReference type="Proteomes" id="UP000544331"/>
    </source>
</evidence>
<dbReference type="AlphaFoldDB" id="A0A8H5Y6Z4"/>